<dbReference type="GO" id="GO:0000155">
    <property type="term" value="F:phosphorelay sensor kinase activity"/>
    <property type="evidence" value="ECO:0007669"/>
    <property type="project" value="InterPro"/>
</dbReference>
<evidence type="ECO:0000256" key="7">
    <source>
        <dbReference type="SAM" id="Phobius"/>
    </source>
</evidence>
<keyword evidence="7" id="KW-0812">Transmembrane</keyword>
<keyword evidence="9" id="KW-0547">Nucleotide-binding</keyword>
<evidence type="ECO:0000256" key="2">
    <source>
        <dbReference type="ARBA" id="ARBA00012438"/>
    </source>
</evidence>
<evidence type="ECO:0000256" key="3">
    <source>
        <dbReference type="ARBA" id="ARBA00022553"/>
    </source>
</evidence>
<name>A0AAT9G9X3_9RICK</name>
<keyword evidence="3" id="KW-0597">Phosphoprotein</keyword>
<dbReference type="InterPro" id="IPR036097">
    <property type="entry name" value="HisK_dim/P_sf"/>
</dbReference>
<evidence type="ECO:0000256" key="5">
    <source>
        <dbReference type="ARBA" id="ARBA00022777"/>
    </source>
</evidence>
<comment type="catalytic activity">
    <reaction evidence="1">
        <text>ATP + protein L-histidine = ADP + protein N-phospho-L-histidine.</text>
        <dbReference type="EC" id="2.7.13.3"/>
    </reaction>
</comment>
<dbReference type="InterPro" id="IPR004358">
    <property type="entry name" value="Sig_transdc_His_kin-like_C"/>
</dbReference>
<dbReference type="GO" id="GO:0005524">
    <property type="term" value="F:ATP binding"/>
    <property type="evidence" value="ECO:0007669"/>
    <property type="project" value="UniProtKB-KW"/>
</dbReference>
<dbReference type="Gene3D" id="1.10.287.130">
    <property type="match status" value="1"/>
</dbReference>
<dbReference type="Pfam" id="PF02518">
    <property type="entry name" value="HATPase_c"/>
    <property type="match status" value="1"/>
</dbReference>
<evidence type="ECO:0000313" key="9">
    <source>
        <dbReference type="EMBL" id="BFD46615.1"/>
    </source>
</evidence>
<dbReference type="InterPro" id="IPR003661">
    <property type="entry name" value="HisK_dim/P_dom"/>
</dbReference>
<feature type="domain" description="Histidine kinase" evidence="8">
    <location>
        <begin position="274"/>
        <end position="492"/>
    </location>
</feature>
<dbReference type="FunFam" id="3.30.565.10:FF:000006">
    <property type="entry name" value="Sensor histidine kinase WalK"/>
    <property type="match status" value="1"/>
</dbReference>
<dbReference type="SMART" id="SM00388">
    <property type="entry name" value="HisKA"/>
    <property type="match status" value="1"/>
</dbReference>
<sequence length="496" mass="56255">MIQNKYIVRLSSIGLFINIIVNMIYYRYFIIEEMILKQVGETNIKIADVYTKNVWDRNRTAVDKIHEFGYINLLQDTDFIRFATTSVDIFVNLNAYISLYDLQGNKIITSSPIQVTSHMNFPEDTLYQKILTKIDRYFLKELSIEQAFNKAFKGITTHLLIPRAMLHISGEVKKASCITSYIPIINRDPLNYPVDGVLEIHTNITSLWSSIIELERKVLLTFVIILVIFLVIVMSNTNYAQKIIDRQFEANKALEEAVTKVRNESSAHTKFFANVSHELRTPLNAIIGFSEIMMSTPYNKEHDVYVKDIHNAGKHLLGIITDILDLSKASADKLLVDFVELDLNKLITSTIRIMKPRADQATVALIEKLPKDHIIIKADPKRLKQVFFNLLSNSIKFTNALGSITIHAEKNESQGLVYVQVIDTGIGIDEKDIPKVLSTFGQIDSAVGRKYQGTGLGLPLTRKLVELMRGKFDLQSKIGIGTTVTLTFAYDSSIEQ</sequence>
<gene>
    <name evidence="9" type="ORF">DMENIID0002_12610</name>
</gene>
<dbReference type="SUPFAM" id="SSF47384">
    <property type="entry name" value="Homodimeric domain of signal transducing histidine kinase"/>
    <property type="match status" value="1"/>
</dbReference>
<dbReference type="Pfam" id="PF00512">
    <property type="entry name" value="HisKA"/>
    <property type="match status" value="1"/>
</dbReference>
<dbReference type="PANTHER" id="PTHR43711:SF26">
    <property type="entry name" value="SENSOR HISTIDINE KINASE RCSC"/>
    <property type="match status" value="1"/>
</dbReference>
<reference evidence="9" key="1">
    <citation type="submission" date="2024-01" db="EMBL/GenBank/DDBJ databases">
        <title>Sequencing the genomes of a sandfly, Sergentomyia squamirostris, and its two endosymbionts.</title>
        <authorList>
            <person name="Itokawa K."/>
            <person name="Sanjoba C."/>
        </authorList>
    </citation>
    <scope>NUCLEOTIDE SEQUENCE</scope>
    <source>
        <strain evidence="9">RiSSQ</strain>
    </source>
</reference>
<dbReference type="SUPFAM" id="SSF55874">
    <property type="entry name" value="ATPase domain of HSP90 chaperone/DNA topoisomerase II/histidine kinase"/>
    <property type="match status" value="1"/>
</dbReference>
<keyword evidence="9" id="KW-0067">ATP-binding</keyword>
<dbReference type="InterPro" id="IPR050736">
    <property type="entry name" value="Sensor_HK_Regulatory"/>
</dbReference>
<dbReference type="InterPro" id="IPR036890">
    <property type="entry name" value="HATPase_C_sf"/>
</dbReference>
<dbReference type="PRINTS" id="PR00344">
    <property type="entry name" value="BCTRLSENSOR"/>
</dbReference>
<feature type="transmembrane region" description="Helical" evidence="7">
    <location>
        <begin position="6"/>
        <end position="28"/>
    </location>
</feature>
<dbReference type="CDD" id="cd00082">
    <property type="entry name" value="HisKA"/>
    <property type="match status" value="1"/>
</dbReference>
<keyword evidence="6" id="KW-0902">Two-component regulatory system</keyword>
<evidence type="ECO:0000256" key="4">
    <source>
        <dbReference type="ARBA" id="ARBA00022679"/>
    </source>
</evidence>
<keyword evidence="5" id="KW-0418">Kinase</keyword>
<dbReference type="EC" id="2.7.13.3" evidence="2"/>
<evidence type="ECO:0000259" key="8">
    <source>
        <dbReference type="PROSITE" id="PS50109"/>
    </source>
</evidence>
<accession>A0AAT9G9X3</accession>
<keyword evidence="7" id="KW-0472">Membrane</keyword>
<keyword evidence="7" id="KW-1133">Transmembrane helix</keyword>
<dbReference type="InterPro" id="IPR003594">
    <property type="entry name" value="HATPase_dom"/>
</dbReference>
<dbReference type="EMBL" id="AP029170">
    <property type="protein sequence ID" value="BFD46615.1"/>
    <property type="molecule type" value="Genomic_DNA"/>
</dbReference>
<proteinExistence type="predicted"/>
<dbReference type="Gene3D" id="3.30.565.10">
    <property type="entry name" value="Histidine kinase-like ATPase, C-terminal domain"/>
    <property type="match status" value="1"/>
</dbReference>
<feature type="transmembrane region" description="Helical" evidence="7">
    <location>
        <begin position="218"/>
        <end position="237"/>
    </location>
</feature>
<dbReference type="SMART" id="SM00387">
    <property type="entry name" value="HATPase_c"/>
    <property type="match status" value="1"/>
</dbReference>
<dbReference type="InterPro" id="IPR005467">
    <property type="entry name" value="His_kinase_dom"/>
</dbReference>
<evidence type="ECO:0000256" key="6">
    <source>
        <dbReference type="ARBA" id="ARBA00023012"/>
    </source>
</evidence>
<protein>
    <recommendedName>
        <fullName evidence="2">histidine kinase</fullName>
        <ecNumber evidence="2">2.7.13.3</ecNumber>
    </recommendedName>
</protein>
<dbReference type="CDD" id="cd16922">
    <property type="entry name" value="HATPase_EvgS-ArcB-TorS-like"/>
    <property type="match status" value="1"/>
</dbReference>
<dbReference type="PANTHER" id="PTHR43711">
    <property type="entry name" value="TWO-COMPONENT HISTIDINE KINASE"/>
    <property type="match status" value="1"/>
</dbReference>
<organism evidence="9">
    <name type="scientific">Candidatus Tisiphia endosymbiont of Sergentomyia squamirostris</name>
    <dbReference type="NCBI Taxonomy" id="3113639"/>
    <lineage>
        <taxon>Bacteria</taxon>
        <taxon>Pseudomonadati</taxon>
        <taxon>Pseudomonadota</taxon>
        <taxon>Alphaproteobacteria</taxon>
        <taxon>Rickettsiales</taxon>
        <taxon>Rickettsiaceae</taxon>
        <taxon>Rickettsieae</taxon>
        <taxon>Candidatus Tisiphia</taxon>
    </lineage>
</organism>
<dbReference type="AlphaFoldDB" id="A0AAT9G9X3"/>
<evidence type="ECO:0000256" key="1">
    <source>
        <dbReference type="ARBA" id="ARBA00000085"/>
    </source>
</evidence>
<keyword evidence="4" id="KW-0808">Transferase</keyword>
<dbReference type="PROSITE" id="PS50109">
    <property type="entry name" value="HIS_KIN"/>
    <property type="match status" value="1"/>
</dbReference>